<dbReference type="OrthoDB" id="412874at2759"/>
<name>A0A5N5QJD5_9AGAM</name>
<sequence length="362" mass="40341">MQIFVKAIVISYCAFLFPVGALLGLHSVPTTNLVAEIGSYSGPAKTAQVTVTITNEGQNEYKILRSPSSLFDKSPFADRFHPTSKNNSNRAVKWSPEGAIQNKDYVIVVGNESLTFDFRVGSYWFSPGTYTLSPSPFIMVLDTENNAQLMRYKFPPSGKITITALQEMSTRHDQSIIQATNTKAKITGPGKIYKCDNACSLGTGSCASQILDATVTAQHLAADAWEHLDDHLDSWSPRLAKWYGAFDEQRAKELWVLWKQMSVEPFAYFNYICDCTDPNLYGFIHADDFPNIHLCPQFWTPRQPGANSQAGTIIHLVSQFNAFGMKTDVAHGVEQCKDLAENAPQWAFKNSDSSEYYAENLI</sequence>
<comment type="caution">
    <text evidence="2">The sequence shown here is derived from an EMBL/GenBank/DDBJ whole genome shotgun (WGS) entry which is preliminary data.</text>
</comment>
<dbReference type="InterPro" id="IPR029463">
    <property type="entry name" value="Lys_MEP"/>
</dbReference>
<dbReference type="Gene3D" id="3.40.390.10">
    <property type="entry name" value="Collagenase (Catalytic Domain)"/>
    <property type="match status" value="1"/>
</dbReference>
<reference evidence="2 3" key="1">
    <citation type="journal article" date="2019" name="Fungal Biol. Biotechnol.">
        <title>Draft genome sequence of fastidious pathogen Ceratobasidium theobromae, which causes vascular-streak dieback in Theobroma cacao.</title>
        <authorList>
            <person name="Ali S.S."/>
            <person name="Asman A."/>
            <person name="Shao J."/>
            <person name="Firmansyah A.P."/>
            <person name="Susilo A.W."/>
            <person name="Rosmana A."/>
            <person name="McMahon P."/>
            <person name="Junaid M."/>
            <person name="Guest D."/>
            <person name="Kheng T.Y."/>
            <person name="Meinhardt L.W."/>
            <person name="Bailey B.A."/>
        </authorList>
    </citation>
    <scope>NUCLEOTIDE SEQUENCE [LARGE SCALE GENOMIC DNA]</scope>
    <source>
        <strain evidence="2 3">CT2</strain>
    </source>
</reference>
<evidence type="ECO:0000313" key="3">
    <source>
        <dbReference type="Proteomes" id="UP000383932"/>
    </source>
</evidence>
<dbReference type="GO" id="GO:0004222">
    <property type="term" value="F:metalloendopeptidase activity"/>
    <property type="evidence" value="ECO:0007669"/>
    <property type="project" value="InterPro"/>
</dbReference>
<organism evidence="2 3">
    <name type="scientific">Ceratobasidium theobromae</name>
    <dbReference type="NCBI Taxonomy" id="1582974"/>
    <lineage>
        <taxon>Eukaryota</taxon>
        <taxon>Fungi</taxon>
        <taxon>Dikarya</taxon>
        <taxon>Basidiomycota</taxon>
        <taxon>Agaricomycotina</taxon>
        <taxon>Agaricomycetes</taxon>
        <taxon>Cantharellales</taxon>
        <taxon>Ceratobasidiaceae</taxon>
        <taxon>Ceratobasidium</taxon>
    </lineage>
</organism>
<proteinExistence type="predicted"/>
<accession>A0A5N5QJD5</accession>
<dbReference type="Gene3D" id="2.60.40.2970">
    <property type="match status" value="1"/>
</dbReference>
<dbReference type="SMART" id="SM01351">
    <property type="entry name" value="Aspzincin_M35"/>
    <property type="match status" value="1"/>
</dbReference>
<evidence type="ECO:0000313" key="2">
    <source>
        <dbReference type="EMBL" id="KAB5591407.1"/>
    </source>
</evidence>
<dbReference type="Pfam" id="PF14521">
    <property type="entry name" value="Aspzincin_M35"/>
    <property type="match status" value="1"/>
</dbReference>
<keyword evidence="3" id="KW-1185">Reference proteome</keyword>
<dbReference type="Proteomes" id="UP000383932">
    <property type="component" value="Unassembled WGS sequence"/>
</dbReference>
<dbReference type="InterPro" id="IPR024079">
    <property type="entry name" value="MetalloPept_cat_dom_sf"/>
</dbReference>
<dbReference type="EMBL" id="SSOP01000107">
    <property type="protein sequence ID" value="KAB5591407.1"/>
    <property type="molecule type" value="Genomic_DNA"/>
</dbReference>
<dbReference type="AlphaFoldDB" id="A0A5N5QJD5"/>
<protein>
    <recommendedName>
        <fullName evidence="1">Lysine-specific metallo-endopeptidase domain-containing protein</fullName>
    </recommendedName>
</protein>
<dbReference type="SUPFAM" id="SSF55486">
    <property type="entry name" value="Metalloproteases ('zincins'), catalytic domain"/>
    <property type="match status" value="1"/>
</dbReference>
<gene>
    <name evidence="2" type="ORF">CTheo_5161</name>
</gene>
<feature type="domain" description="Lysine-specific metallo-endopeptidase" evidence="1">
    <location>
        <begin position="230"/>
        <end position="359"/>
    </location>
</feature>
<evidence type="ECO:0000259" key="1">
    <source>
        <dbReference type="SMART" id="SM01351"/>
    </source>
</evidence>